<protein>
    <submittedName>
        <fullName evidence="1">17237_t:CDS:1</fullName>
    </submittedName>
</protein>
<evidence type="ECO:0000313" key="1">
    <source>
        <dbReference type="EMBL" id="CAG8709120.1"/>
    </source>
</evidence>
<dbReference type="Proteomes" id="UP000789366">
    <property type="component" value="Unassembled WGS sequence"/>
</dbReference>
<gene>
    <name evidence="1" type="ORF">SPELUC_LOCUS11703</name>
</gene>
<organism evidence="1 2">
    <name type="scientific">Cetraspora pellucida</name>
    <dbReference type="NCBI Taxonomy" id="1433469"/>
    <lineage>
        <taxon>Eukaryota</taxon>
        <taxon>Fungi</taxon>
        <taxon>Fungi incertae sedis</taxon>
        <taxon>Mucoromycota</taxon>
        <taxon>Glomeromycotina</taxon>
        <taxon>Glomeromycetes</taxon>
        <taxon>Diversisporales</taxon>
        <taxon>Gigasporaceae</taxon>
        <taxon>Cetraspora</taxon>
    </lineage>
</organism>
<reference evidence="1" key="1">
    <citation type="submission" date="2021-06" db="EMBL/GenBank/DDBJ databases">
        <authorList>
            <person name="Kallberg Y."/>
            <person name="Tangrot J."/>
            <person name="Rosling A."/>
        </authorList>
    </citation>
    <scope>NUCLEOTIDE SEQUENCE</scope>
    <source>
        <strain evidence="1">28 12/20/2015</strain>
    </source>
</reference>
<accession>A0ACA9PHU5</accession>
<feature type="non-terminal residue" evidence="1">
    <location>
        <position position="1"/>
    </location>
</feature>
<dbReference type="EMBL" id="CAJVPW010025551">
    <property type="protein sequence ID" value="CAG8709120.1"/>
    <property type="molecule type" value="Genomic_DNA"/>
</dbReference>
<sequence length="309" mass="34863">TGDFRVVKNASIFGRMSTPKSAECADEDEKLMSERCPSPALSVSTTASTNDDRSVESRFMQHHLLKPTISKKPTATGINKHNIRSGGSIISRTSLNLQRLKAEVHEKFGQTNVTHVSQQPSISLDDELTMLNARLTQWCFLNAKADHAFDCQKRSAETQLLDAWKLLVKKQDELSNALRKFSLEDDISRLDTTLSFQANLILQISKHLEHFKTRYVTFASSLTSQLSEEIEICSNTTANLLKKWEESSLIHDVASSMQKLCINVKEEVQELNECNTLLREISDAEIIETSLRIEKIENTSNSDSKWTES</sequence>
<comment type="caution">
    <text evidence="1">The sequence shown here is derived from an EMBL/GenBank/DDBJ whole genome shotgun (WGS) entry which is preliminary data.</text>
</comment>
<name>A0ACA9PHU5_9GLOM</name>
<keyword evidence="2" id="KW-1185">Reference proteome</keyword>
<proteinExistence type="predicted"/>
<evidence type="ECO:0000313" key="2">
    <source>
        <dbReference type="Proteomes" id="UP000789366"/>
    </source>
</evidence>